<proteinExistence type="predicted"/>
<gene>
    <name evidence="1" type="ORF">IHE45_19G079400</name>
</gene>
<accession>A0ACB7TZI4</accession>
<dbReference type="EMBL" id="CM037029">
    <property type="protein sequence ID" value="KAH7653420.1"/>
    <property type="molecule type" value="Genomic_DNA"/>
</dbReference>
<name>A0ACB7TZI4_DIOAL</name>
<reference evidence="2" key="1">
    <citation type="journal article" date="2022" name="Nat. Commun.">
        <title>Chromosome evolution and the genetic basis of agronomically important traits in greater yam.</title>
        <authorList>
            <person name="Bredeson J.V."/>
            <person name="Lyons J.B."/>
            <person name="Oniyinde I.O."/>
            <person name="Okereke N.R."/>
            <person name="Kolade O."/>
            <person name="Nnabue I."/>
            <person name="Nwadili C.O."/>
            <person name="Hribova E."/>
            <person name="Parker M."/>
            <person name="Nwogha J."/>
            <person name="Shu S."/>
            <person name="Carlson J."/>
            <person name="Kariba R."/>
            <person name="Muthemba S."/>
            <person name="Knop K."/>
            <person name="Barton G.J."/>
            <person name="Sherwood A.V."/>
            <person name="Lopez-Montes A."/>
            <person name="Asiedu R."/>
            <person name="Jamnadass R."/>
            <person name="Muchugi A."/>
            <person name="Goodstein D."/>
            <person name="Egesi C.N."/>
            <person name="Featherston J."/>
            <person name="Asfaw A."/>
            <person name="Simpson G.G."/>
            <person name="Dolezel J."/>
            <person name="Hendre P.S."/>
            <person name="Van Deynze A."/>
            <person name="Kumar P.L."/>
            <person name="Obidiegwu J.E."/>
            <person name="Bhattacharjee R."/>
            <person name="Rokhsar D.S."/>
        </authorList>
    </citation>
    <scope>NUCLEOTIDE SEQUENCE [LARGE SCALE GENOMIC DNA]</scope>
    <source>
        <strain evidence="2">cv. TDa95/00328</strain>
    </source>
</reference>
<evidence type="ECO:0000313" key="1">
    <source>
        <dbReference type="EMBL" id="KAH7653420.1"/>
    </source>
</evidence>
<comment type="caution">
    <text evidence="1">The sequence shown here is derived from an EMBL/GenBank/DDBJ whole genome shotgun (WGS) entry which is preliminary data.</text>
</comment>
<evidence type="ECO:0000313" key="2">
    <source>
        <dbReference type="Proteomes" id="UP000827976"/>
    </source>
</evidence>
<protein>
    <submittedName>
        <fullName evidence="1">Uncharacterized protein</fullName>
    </submittedName>
</protein>
<sequence length="215" mass="24757">MGYVGSRNGPRVFLTGRRVSKAVLNARRRGFLNNAFADLYDAGIKERILAARRQLYELKARYIELYARWHGRVDNGLMQLFQRDDDFYSNADAMEAIFALEREVNEFEAYSIEQMNLIRSEMDALTRRVIEASRHHVPAAGQATKDDIHGKEQLTLDNSSDISSLATVEQIEPGTDMPLKTQKKLTKRRRDEASKKTRKRRKIRKSDAKGKNHSN</sequence>
<organism evidence="1 2">
    <name type="scientific">Dioscorea alata</name>
    <name type="common">Purple yam</name>
    <dbReference type="NCBI Taxonomy" id="55571"/>
    <lineage>
        <taxon>Eukaryota</taxon>
        <taxon>Viridiplantae</taxon>
        <taxon>Streptophyta</taxon>
        <taxon>Embryophyta</taxon>
        <taxon>Tracheophyta</taxon>
        <taxon>Spermatophyta</taxon>
        <taxon>Magnoliopsida</taxon>
        <taxon>Liliopsida</taxon>
        <taxon>Dioscoreales</taxon>
        <taxon>Dioscoreaceae</taxon>
        <taxon>Dioscorea</taxon>
    </lineage>
</organism>
<keyword evidence="2" id="KW-1185">Reference proteome</keyword>
<dbReference type="Proteomes" id="UP000827976">
    <property type="component" value="Chromosome 19"/>
</dbReference>